<organism evidence="1 2">
    <name type="scientific">Streptomyces brasiliensis</name>
    <dbReference type="NCBI Taxonomy" id="1954"/>
    <lineage>
        <taxon>Bacteria</taxon>
        <taxon>Bacillati</taxon>
        <taxon>Actinomycetota</taxon>
        <taxon>Actinomycetes</taxon>
        <taxon>Kitasatosporales</taxon>
        <taxon>Streptomycetaceae</taxon>
        <taxon>Streptomyces</taxon>
    </lineage>
</organism>
<proteinExistence type="predicted"/>
<accession>A0A917P450</accession>
<evidence type="ECO:0000313" key="2">
    <source>
        <dbReference type="Proteomes" id="UP000657574"/>
    </source>
</evidence>
<protein>
    <recommendedName>
        <fullName evidence="3">Secreted protein/lipoprotein</fullName>
    </recommendedName>
</protein>
<sequence>MASSADPGAPLEAAYRKYWDEKVKAYGKASIEGTDLKKYAVAEAYTQAETEVKALKAKGLVATGKPVLAPTVTSVDTARKTPQGSLTDCTDISRWELVKQSSGQAVTLPKGRLTKYVTKVAAEKWYGHWVIVKVTPEDQAC</sequence>
<evidence type="ECO:0008006" key="3">
    <source>
        <dbReference type="Google" id="ProtNLM"/>
    </source>
</evidence>
<dbReference type="RefSeq" id="WP_189316602.1">
    <property type="nucleotide sequence ID" value="NZ_BMQA01000065.1"/>
</dbReference>
<dbReference type="Proteomes" id="UP000657574">
    <property type="component" value="Unassembled WGS sequence"/>
</dbReference>
<gene>
    <name evidence="1" type="ORF">GCM10010121_084140</name>
</gene>
<dbReference type="EMBL" id="BMQA01000065">
    <property type="protein sequence ID" value="GGJ60669.1"/>
    <property type="molecule type" value="Genomic_DNA"/>
</dbReference>
<keyword evidence="2" id="KW-1185">Reference proteome</keyword>
<reference evidence="1" key="2">
    <citation type="submission" date="2020-09" db="EMBL/GenBank/DDBJ databases">
        <authorList>
            <person name="Sun Q."/>
            <person name="Ohkuma M."/>
        </authorList>
    </citation>
    <scope>NUCLEOTIDE SEQUENCE</scope>
    <source>
        <strain evidence="1">JCM 3086</strain>
    </source>
</reference>
<reference evidence="1" key="1">
    <citation type="journal article" date="2014" name="Int. J. Syst. Evol. Microbiol.">
        <title>Complete genome sequence of Corynebacterium casei LMG S-19264T (=DSM 44701T), isolated from a smear-ripened cheese.</title>
        <authorList>
            <consortium name="US DOE Joint Genome Institute (JGI-PGF)"/>
            <person name="Walter F."/>
            <person name="Albersmeier A."/>
            <person name="Kalinowski J."/>
            <person name="Ruckert C."/>
        </authorList>
    </citation>
    <scope>NUCLEOTIDE SEQUENCE</scope>
    <source>
        <strain evidence="1">JCM 3086</strain>
    </source>
</reference>
<name>A0A917P450_9ACTN</name>
<comment type="caution">
    <text evidence="1">The sequence shown here is derived from an EMBL/GenBank/DDBJ whole genome shotgun (WGS) entry which is preliminary data.</text>
</comment>
<dbReference type="AlphaFoldDB" id="A0A917P450"/>
<evidence type="ECO:0000313" key="1">
    <source>
        <dbReference type="EMBL" id="GGJ60669.1"/>
    </source>
</evidence>